<dbReference type="GeneID" id="27140205"/>
<dbReference type="EMBL" id="CP014750">
    <property type="protein sequence ID" value="AMQ18869.1"/>
    <property type="molecule type" value="Genomic_DNA"/>
</dbReference>
<gene>
    <name evidence="2" type="ORF">A0127_06615</name>
</gene>
<dbReference type="PANTHER" id="PTHR43751:SF3">
    <property type="entry name" value="SULFATASE N-TERMINAL DOMAIN-CONTAINING PROTEIN"/>
    <property type="match status" value="1"/>
</dbReference>
<sequence length="415" mass="48019">MDRPNVILIVLDTLRKDYSERIERRLTKEFGFSSVEGAIAPSPWTIPSHASMFTGLYPFYHRIHESRKRKLPDIRFREDGTYLHEILSSAGYRTYNLTANFFLSPDFGLKSFREFHDTLKPLIEDKDREELNRVLKKYNPKSALELLLALLKEKKVKLPLKVLARILSRYKEGWPVDKGAKITAELVSELEFSRPSYVFMNLMEVHEPYSLFEGFTDAPVINRLLGEEPELVEKWRKGYQRQVDYLERKLVEILKRMDERHLLNNSIVIVTSDHGQLLGEDGRLGHGVFLDDELLRVPLLLRLPSEVPPVEGYFSLSRIKGLILSLVTSNSLPASPGYAIAETFGTHYPYPSLSKDKLSVVQELEKYRIKLYHPEGTAVFNVEDWKFERIASEKRDFEKTAKKILLKHLGMAVVP</sequence>
<reference evidence="3" key="1">
    <citation type="submission" date="2016-03" db="EMBL/GenBank/DDBJ databases">
        <authorList>
            <person name="Oger P.M."/>
        </authorList>
    </citation>
    <scope>NUCLEOTIDE SEQUENCE [LARGE SCALE GENOMIC DNA]</scope>
    <source>
        <strain evidence="3">OG-1</strain>
    </source>
</reference>
<name>A0A142CVR7_9EURY</name>
<evidence type="ECO:0000313" key="3">
    <source>
        <dbReference type="Proteomes" id="UP000073604"/>
    </source>
</evidence>
<dbReference type="PANTHER" id="PTHR43751">
    <property type="entry name" value="SULFATASE"/>
    <property type="match status" value="1"/>
</dbReference>
<dbReference type="RefSeq" id="WP_062389571.1">
    <property type="nucleotide sequence ID" value="NZ_CP014750.1"/>
</dbReference>
<dbReference type="InterPro" id="IPR052701">
    <property type="entry name" value="GAG_Ulvan_Degrading_Sulfatases"/>
</dbReference>
<evidence type="ECO:0000313" key="2">
    <source>
        <dbReference type="EMBL" id="AMQ18869.1"/>
    </source>
</evidence>
<dbReference type="Proteomes" id="UP000073604">
    <property type="component" value="Chromosome"/>
</dbReference>
<dbReference type="InterPro" id="IPR017850">
    <property type="entry name" value="Alkaline_phosphatase_core_sf"/>
</dbReference>
<evidence type="ECO:0000259" key="1">
    <source>
        <dbReference type="Pfam" id="PF00884"/>
    </source>
</evidence>
<feature type="domain" description="Sulfatase N-terminal" evidence="1">
    <location>
        <begin position="4"/>
        <end position="309"/>
    </location>
</feature>
<dbReference type="Pfam" id="PF00884">
    <property type="entry name" value="Sulfatase"/>
    <property type="match status" value="1"/>
</dbReference>
<proteinExistence type="predicted"/>
<dbReference type="Gene3D" id="3.40.720.10">
    <property type="entry name" value="Alkaline Phosphatase, subunit A"/>
    <property type="match status" value="1"/>
</dbReference>
<dbReference type="InterPro" id="IPR000917">
    <property type="entry name" value="Sulfatase_N"/>
</dbReference>
<dbReference type="AlphaFoldDB" id="A0A142CVR7"/>
<keyword evidence="3" id="KW-1185">Reference proteome</keyword>
<dbReference type="KEGG" id="tpep:A0127_06615"/>
<dbReference type="SUPFAM" id="SSF53649">
    <property type="entry name" value="Alkaline phosphatase-like"/>
    <property type="match status" value="1"/>
</dbReference>
<protein>
    <recommendedName>
        <fullName evidence="1">Sulfatase N-terminal domain-containing protein</fullName>
    </recommendedName>
</protein>
<organism evidence="2 3">
    <name type="scientific">Thermococcus peptonophilus</name>
    <dbReference type="NCBI Taxonomy" id="53952"/>
    <lineage>
        <taxon>Archaea</taxon>
        <taxon>Methanobacteriati</taxon>
        <taxon>Methanobacteriota</taxon>
        <taxon>Thermococci</taxon>
        <taxon>Thermococcales</taxon>
        <taxon>Thermococcaceae</taxon>
        <taxon>Thermococcus</taxon>
    </lineage>
</organism>
<accession>A0A142CVR7</accession>
<dbReference type="OrthoDB" id="102174at2157"/>
<dbReference type="STRING" id="53952.A0127_06615"/>